<protein>
    <submittedName>
        <fullName evidence="1">Uncharacterized protein</fullName>
    </submittedName>
</protein>
<reference evidence="1 2" key="1">
    <citation type="submission" date="2015-01" db="EMBL/GenBank/DDBJ databases">
        <title>Evolution of Trichinella species and genotypes.</title>
        <authorList>
            <person name="Korhonen P.K."/>
            <person name="Edoardo P."/>
            <person name="Giuseppe L.R."/>
            <person name="Gasser R.B."/>
        </authorList>
    </citation>
    <scope>NUCLEOTIDE SEQUENCE [LARGE SCALE GENOMIC DNA]</scope>
    <source>
        <strain evidence="1">ISS120</strain>
    </source>
</reference>
<sequence>MTTIFQDKFLLRLIKHAEGLYVHYATSSTTR</sequence>
<gene>
    <name evidence="1" type="ORF">T03_3967</name>
</gene>
<name>A0A0V0YWG1_TRIBR</name>
<comment type="caution">
    <text evidence="1">The sequence shown here is derived from an EMBL/GenBank/DDBJ whole genome shotgun (WGS) entry which is preliminary data.</text>
</comment>
<dbReference type="EMBL" id="JYDI01005496">
    <property type="protein sequence ID" value="KRY04661.1"/>
    <property type="molecule type" value="Genomic_DNA"/>
</dbReference>
<proteinExistence type="predicted"/>
<dbReference type="AlphaFoldDB" id="A0A0V0YWG1"/>
<accession>A0A0V0YWG1</accession>
<evidence type="ECO:0000313" key="1">
    <source>
        <dbReference type="EMBL" id="KRY04661.1"/>
    </source>
</evidence>
<organism evidence="1 2">
    <name type="scientific">Trichinella britovi</name>
    <name type="common">Parasitic roundworm</name>
    <dbReference type="NCBI Taxonomy" id="45882"/>
    <lineage>
        <taxon>Eukaryota</taxon>
        <taxon>Metazoa</taxon>
        <taxon>Ecdysozoa</taxon>
        <taxon>Nematoda</taxon>
        <taxon>Enoplea</taxon>
        <taxon>Dorylaimia</taxon>
        <taxon>Trichinellida</taxon>
        <taxon>Trichinellidae</taxon>
        <taxon>Trichinella</taxon>
    </lineage>
</organism>
<evidence type="ECO:0000313" key="2">
    <source>
        <dbReference type="Proteomes" id="UP000054653"/>
    </source>
</evidence>
<keyword evidence="2" id="KW-1185">Reference proteome</keyword>
<dbReference type="Proteomes" id="UP000054653">
    <property type="component" value="Unassembled WGS sequence"/>
</dbReference>